<sequence>MFPQFEGKQSPWGLVGVYLPAGGQGLTYCPKPTEEQKRAPRGTAAMASKTVADSVETDRQQEQALHLIERWGPDREGLEQAVISLGVDP</sequence>
<organism evidence="1 2">
    <name type="scientific">Sphaerisporangium flaviroseum</name>
    <dbReference type="NCBI Taxonomy" id="509199"/>
    <lineage>
        <taxon>Bacteria</taxon>
        <taxon>Bacillati</taxon>
        <taxon>Actinomycetota</taxon>
        <taxon>Actinomycetes</taxon>
        <taxon>Streptosporangiales</taxon>
        <taxon>Streptosporangiaceae</taxon>
        <taxon>Sphaerisporangium</taxon>
    </lineage>
</organism>
<reference evidence="2" key="1">
    <citation type="journal article" date="2019" name="Int. J. Syst. Evol. Microbiol.">
        <title>The Global Catalogue of Microorganisms (GCM) 10K type strain sequencing project: providing services to taxonomists for standard genome sequencing and annotation.</title>
        <authorList>
            <consortium name="The Broad Institute Genomics Platform"/>
            <consortium name="The Broad Institute Genome Sequencing Center for Infectious Disease"/>
            <person name="Wu L."/>
            <person name="Ma J."/>
        </authorList>
    </citation>
    <scope>NUCLEOTIDE SEQUENCE [LARGE SCALE GENOMIC DNA]</scope>
    <source>
        <strain evidence="2">JCM 16908</strain>
    </source>
</reference>
<proteinExistence type="predicted"/>
<evidence type="ECO:0000313" key="2">
    <source>
        <dbReference type="Proteomes" id="UP001500888"/>
    </source>
</evidence>
<protein>
    <submittedName>
        <fullName evidence="1">Uncharacterized protein</fullName>
    </submittedName>
</protein>
<name>A0ABP7IQA1_9ACTN</name>
<dbReference type="EMBL" id="BAAAZR010000019">
    <property type="protein sequence ID" value="GAA3823760.1"/>
    <property type="molecule type" value="Genomic_DNA"/>
</dbReference>
<comment type="caution">
    <text evidence="1">The sequence shown here is derived from an EMBL/GenBank/DDBJ whole genome shotgun (WGS) entry which is preliminary data.</text>
</comment>
<evidence type="ECO:0000313" key="1">
    <source>
        <dbReference type="EMBL" id="GAA3823760.1"/>
    </source>
</evidence>
<keyword evidence="2" id="KW-1185">Reference proteome</keyword>
<dbReference type="Proteomes" id="UP001500888">
    <property type="component" value="Unassembled WGS sequence"/>
</dbReference>
<gene>
    <name evidence="1" type="ORF">GCM10022226_50380</name>
</gene>
<accession>A0ABP7IQA1</accession>